<keyword evidence="3" id="KW-1185">Reference proteome</keyword>
<dbReference type="AlphaFoldDB" id="A0A0C9SKI8"/>
<protein>
    <submittedName>
        <fullName evidence="2">Uncharacterized protein</fullName>
    </submittedName>
</protein>
<accession>A0A0C9SKI8</accession>
<keyword evidence="1" id="KW-1133">Transmembrane helix</keyword>
<evidence type="ECO:0000256" key="1">
    <source>
        <dbReference type="SAM" id="Phobius"/>
    </source>
</evidence>
<keyword evidence="1" id="KW-0812">Transmembrane</keyword>
<organism evidence="2 3">
    <name type="scientific">Plicaturopsis crispa FD-325 SS-3</name>
    <dbReference type="NCBI Taxonomy" id="944288"/>
    <lineage>
        <taxon>Eukaryota</taxon>
        <taxon>Fungi</taxon>
        <taxon>Dikarya</taxon>
        <taxon>Basidiomycota</taxon>
        <taxon>Agaricomycotina</taxon>
        <taxon>Agaricomycetes</taxon>
        <taxon>Agaricomycetidae</taxon>
        <taxon>Amylocorticiales</taxon>
        <taxon>Amylocorticiaceae</taxon>
        <taxon>Plicatura</taxon>
        <taxon>Plicaturopsis crispa</taxon>
    </lineage>
</organism>
<name>A0A0C9SKI8_PLICR</name>
<feature type="transmembrane region" description="Helical" evidence="1">
    <location>
        <begin position="80"/>
        <end position="99"/>
    </location>
</feature>
<evidence type="ECO:0000313" key="3">
    <source>
        <dbReference type="Proteomes" id="UP000053263"/>
    </source>
</evidence>
<evidence type="ECO:0000313" key="2">
    <source>
        <dbReference type="EMBL" id="KII83811.1"/>
    </source>
</evidence>
<dbReference type="HOGENOM" id="CLU_2292876_0_0_1"/>
<sequence>MDYHVLRPERLHCNTLAAGPLPHRLAAVYTWIIPVCGRRLLSLGTSPATSPISLAPLRILIVCITVPVSVSHGRSCLPRSFLVVLSLLPSAIIMLDFFLST</sequence>
<keyword evidence="1" id="KW-0472">Membrane</keyword>
<gene>
    <name evidence="2" type="ORF">PLICRDRAFT_702378</name>
</gene>
<dbReference type="Proteomes" id="UP000053263">
    <property type="component" value="Unassembled WGS sequence"/>
</dbReference>
<proteinExistence type="predicted"/>
<dbReference type="EMBL" id="KN832574">
    <property type="protein sequence ID" value="KII83811.1"/>
    <property type="molecule type" value="Genomic_DNA"/>
</dbReference>
<reference evidence="2 3" key="1">
    <citation type="submission" date="2014-06" db="EMBL/GenBank/DDBJ databases">
        <title>Evolutionary Origins and Diversification of the Mycorrhizal Mutualists.</title>
        <authorList>
            <consortium name="DOE Joint Genome Institute"/>
            <consortium name="Mycorrhizal Genomics Consortium"/>
            <person name="Kohler A."/>
            <person name="Kuo A."/>
            <person name="Nagy L.G."/>
            <person name="Floudas D."/>
            <person name="Copeland A."/>
            <person name="Barry K.W."/>
            <person name="Cichocki N."/>
            <person name="Veneault-Fourrey C."/>
            <person name="LaButti K."/>
            <person name="Lindquist E.A."/>
            <person name="Lipzen A."/>
            <person name="Lundell T."/>
            <person name="Morin E."/>
            <person name="Murat C."/>
            <person name="Riley R."/>
            <person name="Ohm R."/>
            <person name="Sun H."/>
            <person name="Tunlid A."/>
            <person name="Henrissat B."/>
            <person name="Grigoriev I.V."/>
            <person name="Hibbett D.S."/>
            <person name="Martin F."/>
        </authorList>
    </citation>
    <scope>NUCLEOTIDE SEQUENCE [LARGE SCALE GENOMIC DNA]</scope>
    <source>
        <strain evidence="2 3">FD-325 SS-3</strain>
    </source>
</reference>